<feature type="domain" description="DSBA-like thioredoxin" evidence="1">
    <location>
        <begin position="22"/>
        <end position="169"/>
    </location>
</feature>
<evidence type="ECO:0000313" key="3">
    <source>
        <dbReference type="Proteomes" id="UP000032233"/>
    </source>
</evidence>
<dbReference type="GO" id="GO:0016491">
    <property type="term" value="F:oxidoreductase activity"/>
    <property type="evidence" value="ECO:0007669"/>
    <property type="project" value="InterPro"/>
</dbReference>
<dbReference type="InParanoid" id="A0A0D2JT83"/>
<dbReference type="STRING" id="1429043.X474_17710"/>
<dbReference type="Gene3D" id="3.40.30.10">
    <property type="entry name" value="Glutaredoxin"/>
    <property type="match status" value="1"/>
</dbReference>
<dbReference type="EMBL" id="AZAC01000024">
    <property type="protein sequence ID" value="KIX12705.1"/>
    <property type="molecule type" value="Genomic_DNA"/>
</dbReference>
<dbReference type="SUPFAM" id="SSF52833">
    <property type="entry name" value="Thioredoxin-like"/>
    <property type="match status" value="1"/>
</dbReference>
<proteinExistence type="predicted"/>
<reference evidence="2 3" key="1">
    <citation type="submission" date="2013-11" db="EMBL/GenBank/DDBJ databases">
        <title>Metagenomic analysis of a methanogenic consortium involved in long chain n-alkane degradation.</title>
        <authorList>
            <person name="Davidova I.A."/>
            <person name="Callaghan A.V."/>
            <person name="Wawrik B."/>
            <person name="Pruitt S."/>
            <person name="Marks C."/>
            <person name="Duncan K.E."/>
            <person name="Suflita J.M."/>
        </authorList>
    </citation>
    <scope>NUCLEOTIDE SEQUENCE [LARGE SCALE GENOMIC DNA]</scope>
    <source>
        <strain evidence="2 3">SPR</strain>
    </source>
</reference>
<accession>A0A0D2JT83</accession>
<dbReference type="Proteomes" id="UP000032233">
    <property type="component" value="Unassembled WGS sequence"/>
</dbReference>
<name>A0A0D2JT83_9BACT</name>
<keyword evidence="3" id="KW-1185">Reference proteome</keyword>
<dbReference type="InterPro" id="IPR036249">
    <property type="entry name" value="Thioredoxin-like_sf"/>
</dbReference>
<dbReference type="InterPro" id="IPR001853">
    <property type="entry name" value="DSBA-like_thioredoxin_dom"/>
</dbReference>
<evidence type="ECO:0000259" key="1">
    <source>
        <dbReference type="Pfam" id="PF01323"/>
    </source>
</evidence>
<comment type="caution">
    <text evidence="2">The sequence shown here is derived from an EMBL/GenBank/DDBJ whole genome shotgun (WGS) entry which is preliminary data.</text>
</comment>
<evidence type="ECO:0000313" key="2">
    <source>
        <dbReference type="EMBL" id="KIX12705.1"/>
    </source>
</evidence>
<sequence>MRREFDINVKYIFRFPSRDIPPEGLDMEEVLKGKDISVKDAMNTMKFQAETLKMPFGMHTMMYDSRLAQELSKWAEEKGKGHEFHAEVFRIYFVDGENISDMNVLAKLAETVGLAPEEAREVLENRTFKEAVDRDWEYSRDQRIMAIPTYKNKDRRMVGAKSYDSLASLVTPLKAGEKEMVFL</sequence>
<dbReference type="AlphaFoldDB" id="A0A0D2JT83"/>
<dbReference type="PANTHER" id="PTHR13887:SF41">
    <property type="entry name" value="THIOREDOXIN SUPERFAMILY PROTEIN"/>
    <property type="match status" value="1"/>
</dbReference>
<gene>
    <name evidence="2" type="ORF">X474_17710</name>
</gene>
<protein>
    <submittedName>
        <fullName evidence="2">DSBA oxidoreductase</fullName>
    </submittedName>
</protein>
<dbReference type="PANTHER" id="PTHR13887">
    <property type="entry name" value="GLUTATHIONE S-TRANSFERASE KAPPA"/>
    <property type="match status" value="1"/>
</dbReference>
<organism evidence="2 3">
    <name type="scientific">Dethiosulfatarculus sandiegensis</name>
    <dbReference type="NCBI Taxonomy" id="1429043"/>
    <lineage>
        <taxon>Bacteria</taxon>
        <taxon>Pseudomonadati</taxon>
        <taxon>Thermodesulfobacteriota</taxon>
        <taxon>Desulfarculia</taxon>
        <taxon>Desulfarculales</taxon>
        <taxon>Desulfarculaceae</taxon>
        <taxon>Dethiosulfatarculus</taxon>
    </lineage>
</organism>
<dbReference type="Pfam" id="PF01323">
    <property type="entry name" value="DSBA"/>
    <property type="match status" value="1"/>
</dbReference>